<dbReference type="GO" id="GO:0020037">
    <property type="term" value="F:heme binding"/>
    <property type="evidence" value="ECO:0007669"/>
    <property type="project" value="InterPro"/>
</dbReference>
<evidence type="ECO:0000313" key="6">
    <source>
        <dbReference type="Proteomes" id="UP000256388"/>
    </source>
</evidence>
<dbReference type="GO" id="GO:0005886">
    <property type="term" value="C:plasma membrane"/>
    <property type="evidence" value="ECO:0007669"/>
    <property type="project" value="InterPro"/>
</dbReference>
<dbReference type="EMBL" id="QUMS01000001">
    <property type="protein sequence ID" value="REG11801.1"/>
    <property type="molecule type" value="Genomic_DNA"/>
</dbReference>
<keyword evidence="2" id="KW-0408">Iron</keyword>
<dbReference type="SUPFAM" id="SSF82093">
    <property type="entry name" value="Heme chaperone CcmE"/>
    <property type="match status" value="1"/>
</dbReference>
<organism evidence="5 6">
    <name type="scientific">Pelolinea submarina</name>
    <dbReference type="NCBI Taxonomy" id="913107"/>
    <lineage>
        <taxon>Bacteria</taxon>
        <taxon>Bacillati</taxon>
        <taxon>Chloroflexota</taxon>
        <taxon>Anaerolineae</taxon>
        <taxon>Anaerolineales</taxon>
        <taxon>Anaerolineaceae</taxon>
        <taxon>Pelolinea</taxon>
    </lineage>
</organism>
<comment type="subcellular location">
    <subcellularLocation>
        <location evidence="1">Membrane</location>
    </subcellularLocation>
</comment>
<dbReference type="GO" id="GO:0017003">
    <property type="term" value="P:protein-heme linkage"/>
    <property type="evidence" value="ECO:0007669"/>
    <property type="project" value="InterPro"/>
</dbReference>
<keyword evidence="3" id="KW-0201">Cytochrome c-type biogenesis</keyword>
<sequence length="160" mass="17333">MKNRITYILVAAAIVIAVVFLILTATAQESQFFITVGELGALSAEEQRQPLVVSGAVDGASIVYDETIPQITFTIVDIPSDLKVIEQRGGLAVVLEEAVQDPQAQRLQVVYSGVKPDLLKGSAQAILKGQLGQDGRFYSDDLLLKCPSRYAEDIPEQVED</sequence>
<keyword evidence="4" id="KW-0472">Membrane</keyword>
<evidence type="ECO:0000256" key="3">
    <source>
        <dbReference type="ARBA" id="ARBA00022748"/>
    </source>
</evidence>
<name>A0A347ZQR2_9CHLR</name>
<keyword evidence="2" id="KW-0479">Metal-binding</keyword>
<dbReference type="GO" id="GO:0017004">
    <property type="term" value="P:cytochrome complex assembly"/>
    <property type="evidence" value="ECO:0007669"/>
    <property type="project" value="UniProtKB-KW"/>
</dbReference>
<dbReference type="InterPro" id="IPR036127">
    <property type="entry name" value="CcmE-like_sf"/>
</dbReference>
<proteinExistence type="predicted"/>
<dbReference type="OrthoDB" id="9794828at2"/>
<evidence type="ECO:0000313" key="5">
    <source>
        <dbReference type="EMBL" id="REG11801.1"/>
    </source>
</evidence>
<evidence type="ECO:0000256" key="4">
    <source>
        <dbReference type="ARBA" id="ARBA00023136"/>
    </source>
</evidence>
<evidence type="ECO:0000256" key="1">
    <source>
        <dbReference type="ARBA" id="ARBA00004370"/>
    </source>
</evidence>
<dbReference type="InterPro" id="IPR012340">
    <property type="entry name" value="NA-bd_OB-fold"/>
</dbReference>
<accession>A0A347ZQR2</accession>
<protein>
    <submittedName>
        <fullName evidence="5">Cytochrome c-type biogenesis protein CcmE</fullName>
    </submittedName>
</protein>
<keyword evidence="6" id="KW-1185">Reference proteome</keyword>
<dbReference type="Gene3D" id="2.40.50.140">
    <property type="entry name" value="Nucleic acid-binding proteins"/>
    <property type="match status" value="1"/>
</dbReference>
<comment type="caution">
    <text evidence="5">The sequence shown here is derived from an EMBL/GenBank/DDBJ whole genome shotgun (WGS) entry which is preliminary data.</text>
</comment>
<keyword evidence="2" id="KW-0349">Heme</keyword>
<gene>
    <name evidence="5" type="ORF">DFR64_1694</name>
</gene>
<dbReference type="AlphaFoldDB" id="A0A347ZQR2"/>
<dbReference type="RefSeq" id="WP_116224917.1">
    <property type="nucleotide sequence ID" value="NZ_AP018437.1"/>
</dbReference>
<dbReference type="InterPro" id="IPR004329">
    <property type="entry name" value="CcmE"/>
</dbReference>
<dbReference type="Proteomes" id="UP000256388">
    <property type="component" value="Unassembled WGS sequence"/>
</dbReference>
<evidence type="ECO:0000256" key="2">
    <source>
        <dbReference type="ARBA" id="ARBA00022617"/>
    </source>
</evidence>
<reference evidence="5 6" key="1">
    <citation type="submission" date="2018-08" db="EMBL/GenBank/DDBJ databases">
        <title>Genomic Encyclopedia of Type Strains, Phase IV (KMG-IV): sequencing the most valuable type-strain genomes for metagenomic binning, comparative biology and taxonomic classification.</title>
        <authorList>
            <person name="Goeker M."/>
        </authorList>
    </citation>
    <scope>NUCLEOTIDE SEQUENCE [LARGE SCALE GENOMIC DNA]</scope>
    <source>
        <strain evidence="5 6">DSM 23923</strain>
    </source>
</reference>
<dbReference type="Pfam" id="PF03100">
    <property type="entry name" value="CcmE"/>
    <property type="match status" value="1"/>
</dbReference>